<dbReference type="PROSITE" id="PS50965">
    <property type="entry name" value="NERD"/>
    <property type="match status" value="1"/>
</dbReference>
<sequence>MANIIAGYNPLQEQYEESRKKSIKWGILSFLSFISLSILGPVAFLFILVSFFKLGKHAARYKPLKAAISGEKYVEKVCSSLPDTYSVLSNVELFSEGQTMYLDQVIVGPGGVFLLEVKNMNGFIEGNADNAQLTQHKTGRKGGKYSKRIRNPLKPLGGQVYHLSNFLKYYNTNVWVNGLLYFSNPDAQAAIHGSNFPVFTFSDGAPALRNFIIKNEQHTSLSQTEINRVVTLLTGKTT</sequence>
<proteinExistence type="predicted"/>
<dbReference type="Pfam" id="PF08378">
    <property type="entry name" value="NERD"/>
    <property type="match status" value="1"/>
</dbReference>
<keyword evidence="1" id="KW-1133">Transmembrane helix</keyword>
<comment type="caution">
    <text evidence="3">The sequence shown here is derived from an EMBL/GenBank/DDBJ whole genome shotgun (WGS) entry which is preliminary data.</text>
</comment>
<gene>
    <name evidence="3" type="ORF">J2Z37_004694</name>
</gene>
<keyword evidence="4" id="KW-1185">Reference proteome</keyword>
<organism evidence="3 4">
    <name type="scientific">Ammoniphilus resinae</name>
    <dbReference type="NCBI Taxonomy" id="861532"/>
    <lineage>
        <taxon>Bacteria</taxon>
        <taxon>Bacillati</taxon>
        <taxon>Bacillota</taxon>
        <taxon>Bacilli</taxon>
        <taxon>Bacillales</taxon>
        <taxon>Paenibacillaceae</taxon>
        <taxon>Aneurinibacillus group</taxon>
        <taxon>Ammoniphilus</taxon>
    </lineage>
</organism>
<dbReference type="EMBL" id="JAGGKT010000025">
    <property type="protein sequence ID" value="MBP1934674.1"/>
    <property type="molecule type" value="Genomic_DNA"/>
</dbReference>
<name>A0ABS4GWM7_9BACL</name>
<evidence type="ECO:0000256" key="1">
    <source>
        <dbReference type="SAM" id="Phobius"/>
    </source>
</evidence>
<feature type="domain" description="NERD" evidence="2">
    <location>
        <begin position="66"/>
        <end position="189"/>
    </location>
</feature>
<dbReference type="Proteomes" id="UP001519343">
    <property type="component" value="Unassembled WGS sequence"/>
</dbReference>
<keyword evidence="1" id="KW-0812">Transmembrane</keyword>
<accession>A0ABS4GWM7</accession>
<keyword evidence="1" id="KW-0472">Membrane</keyword>
<dbReference type="RefSeq" id="WP_209812661.1">
    <property type="nucleotide sequence ID" value="NZ_JAGGKT010000025.1"/>
</dbReference>
<evidence type="ECO:0000259" key="2">
    <source>
        <dbReference type="PROSITE" id="PS50965"/>
    </source>
</evidence>
<feature type="transmembrane region" description="Helical" evidence="1">
    <location>
        <begin position="25"/>
        <end position="52"/>
    </location>
</feature>
<evidence type="ECO:0000313" key="3">
    <source>
        <dbReference type="EMBL" id="MBP1934674.1"/>
    </source>
</evidence>
<protein>
    <recommendedName>
        <fullName evidence="2">NERD domain-containing protein</fullName>
    </recommendedName>
</protein>
<evidence type="ECO:0000313" key="4">
    <source>
        <dbReference type="Proteomes" id="UP001519343"/>
    </source>
</evidence>
<dbReference type="InterPro" id="IPR011528">
    <property type="entry name" value="NERD"/>
</dbReference>
<reference evidence="3 4" key="1">
    <citation type="submission" date="2021-03" db="EMBL/GenBank/DDBJ databases">
        <title>Genomic Encyclopedia of Type Strains, Phase IV (KMG-IV): sequencing the most valuable type-strain genomes for metagenomic binning, comparative biology and taxonomic classification.</title>
        <authorList>
            <person name="Goeker M."/>
        </authorList>
    </citation>
    <scope>NUCLEOTIDE SEQUENCE [LARGE SCALE GENOMIC DNA]</scope>
    <source>
        <strain evidence="3 4">DSM 24738</strain>
    </source>
</reference>